<evidence type="ECO:0000256" key="3">
    <source>
        <dbReference type="ARBA" id="ARBA00022840"/>
    </source>
</evidence>
<dbReference type="Pfam" id="PF00176">
    <property type="entry name" value="SNF2-rel_dom"/>
    <property type="match status" value="1"/>
</dbReference>
<feature type="region of interest" description="Disordered" evidence="4">
    <location>
        <begin position="32"/>
        <end position="54"/>
    </location>
</feature>
<dbReference type="SMART" id="SM00487">
    <property type="entry name" value="DEXDc"/>
    <property type="match status" value="1"/>
</dbReference>
<dbReference type="PROSITE" id="PS51192">
    <property type="entry name" value="HELICASE_ATP_BIND_1"/>
    <property type="match status" value="1"/>
</dbReference>
<dbReference type="InterPro" id="IPR000330">
    <property type="entry name" value="SNF2_N"/>
</dbReference>
<feature type="region of interest" description="Disordered" evidence="4">
    <location>
        <begin position="115"/>
        <end position="166"/>
    </location>
</feature>
<dbReference type="Proteomes" id="UP000281245">
    <property type="component" value="Unassembled WGS sequence"/>
</dbReference>
<keyword evidence="3" id="KW-0067">ATP-binding</keyword>
<feature type="domain" description="Helicase C-terminal" evidence="6">
    <location>
        <begin position="702"/>
        <end position="869"/>
    </location>
</feature>
<dbReference type="CDD" id="cd18793">
    <property type="entry name" value="SF2_C_SNF"/>
    <property type="match status" value="1"/>
</dbReference>
<gene>
    <name evidence="7" type="ORF">D0869_12459</name>
</gene>
<evidence type="ECO:0000256" key="2">
    <source>
        <dbReference type="ARBA" id="ARBA00022801"/>
    </source>
</evidence>
<sequence>MLDDGFQQAARPQAMFDFANFTPRDFCLPERNAPLPFSTQRTEQDERLNELPLDGDRDNVRCFEAIKKAQKIAHRTSRIYTGPKTATFAPPGEGSIPFDKELRKLILNKRKKRDEYIANQKQKQKQKAKQVSGSVEEDEDDESEYKQQPEAAREDDELDGESVNAERPLKKTRIALEREQVEALRQMLLKGRSIIEDGISNIKYRHQSSPYALKEDELVEGVETTILGGESEPRRQMGHQRDAVGRWEHNMETYKSCMLADDMGLGKTMVIVAVIVRQQAKLRKMGRRGLFMIVVPKSLIRSWSDELRRAPKLKYKVVQGQNDSLEELQSYDVLLTTYGALVQSYRNLHKVRLSWLAAQEGYDDELQQLFQEEYERRRRAARNPDRVAPPETVLYERAHVPLLHVQVEQLIIDEAHNIKNPDTHLSQAMRLIKSRCRGSLTGTPLQNHIKDFGSLLQYHCIAPFDDPVVFKSCFMTEKNSAPSRNTSQTRKHCLNDAMLSSIRAAFAICRVKNHQFDGEPMMGIPDWSERWSMVEPSPDAVEAQAESRCFWDEKYRLKLYKTRDEDDAADEEIKTARSDALTIILRARLSAIHLSLVNARYSEYGVEDIDKFEAGMAAGYVLENDNTFNTAAVASEHLQRIRRDELSNDLLKKINKRRKDFLGFFRRTPGSWRSDKLYWTAVRVHELVQQRIAEAYQLPWHEQNEHLSQHKVLVFCEYLSALGLLEVGLREEFGISVDRYDGTLNPDQRNQAVKRFGENGKEFNDPRTRSSDLRVLALTTRAGAEGITLVHASDVIILASSWNPFIEEQIIARVVRKRNEDEVAVHRFILESSYEEAILRTQKMKRYQTARVLDDDFVETHSARLMNMSDEDYLETDGDKDDEDRRRNGDDDGDGDGGKGLN</sequence>
<reference evidence="7 8" key="1">
    <citation type="journal article" date="2018" name="BMC Genomics">
        <title>Genomic evidence for intraspecific hybridization in a clonal and extremely halotolerant yeast.</title>
        <authorList>
            <person name="Gostincar C."/>
            <person name="Stajich J.E."/>
            <person name="Zupancic J."/>
            <person name="Zalar P."/>
            <person name="Gunde-Cimerman N."/>
        </authorList>
    </citation>
    <scope>NUCLEOTIDE SEQUENCE [LARGE SCALE GENOMIC DNA]</scope>
    <source>
        <strain evidence="7 8">EXF-6656</strain>
    </source>
</reference>
<proteinExistence type="predicted"/>
<feature type="domain" description="Helicase ATP-binding" evidence="5">
    <location>
        <begin position="248"/>
        <end position="462"/>
    </location>
</feature>
<dbReference type="PROSITE" id="PS51194">
    <property type="entry name" value="HELICASE_CTER"/>
    <property type="match status" value="1"/>
</dbReference>
<dbReference type="SMART" id="SM00490">
    <property type="entry name" value="HELICc"/>
    <property type="match status" value="1"/>
</dbReference>
<evidence type="ECO:0000256" key="4">
    <source>
        <dbReference type="SAM" id="MobiDB-lite"/>
    </source>
</evidence>
<dbReference type="InterPro" id="IPR049730">
    <property type="entry name" value="SNF2/RAD54-like_C"/>
</dbReference>
<evidence type="ECO:0000259" key="6">
    <source>
        <dbReference type="PROSITE" id="PS51194"/>
    </source>
</evidence>
<dbReference type="SUPFAM" id="SSF52540">
    <property type="entry name" value="P-loop containing nucleoside triphosphate hydrolases"/>
    <property type="match status" value="2"/>
</dbReference>
<dbReference type="Gene3D" id="3.40.50.300">
    <property type="entry name" value="P-loop containing nucleotide triphosphate hydrolases"/>
    <property type="match status" value="1"/>
</dbReference>
<feature type="compositionally biased region" description="Acidic residues" evidence="4">
    <location>
        <begin position="869"/>
        <end position="882"/>
    </location>
</feature>
<protein>
    <recommendedName>
        <fullName evidence="9">Helicase ATP-binding domain-containing protein</fullName>
    </recommendedName>
</protein>
<dbReference type="InterPro" id="IPR001650">
    <property type="entry name" value="Helicase_C-like"/>
</dbReference>
<dbReference type="GO" id="GO:0005524">
    <property type="term" value="F:ATP binding"/>
    <property type="evidence" value="ECO:0007669"/>
    <property type="project" value="UniProtKB-KW"/>
</dbReference>
<dbReference type="InterPro" id="IPR050628">
    <property type="entry name" value="SNF2_RAD54_helicase_TF"/>
</dbReference>
<dbReference type="AlphaFoldDB" id="A0A3M6W865"/>
<dbReference type="PANTHER" id="PTHR45626">
    <property type="entry name" value="TRANSCRIPTION TERMINATION FACTOR 2-RELATED"/>
    <property type="match status" value="1"/>
</dbReference>
<dbReference type="InterPro" id="IPR038718">
    <property type="entry name" value="SNF2-like_sf"/>
</dbReference>
<keyword evidence="1" id="KW-0547">Nucleotide-binding</keyword>
<organism evidence="7 8">
    <name type="scientific">Hortaea werneckii</name>
    <name type="common">Black yeast</name>
    <name type="synonym">Cladosporium werneckii</name>
    <dbReference type="NCBI Taxonomy" id="91943"/>
    <lineage>
        <taxon>Eukaryota</taxon>
        <taxon>Fungi</taxon>
        <taxon>Dikarya</taxon>
        <taxon>Ascomycota</taxon>
        <taxon>Pezizomycotina</taxon>
        <taxon>Dothideomycetes</taxon>
        <taxon>Dothideomycetidae</taxon>
        <taxon>Mycosphaerellales</taxon>
        <taxon>Teratosphaeriaceae</taxon>
        <taxon>Hortaea</taxon>
    </lineage>
</organism>
<dbReference type="Gene3D" id="3.40.50.10810">
    <property type="entry name" value="Tandem AAA-ATPase domain"/>
    <property type="match status" value="2"/>
</dbReference>
<evidence type="ECO:0000259" key="5">
    <source>
        <dbReference type="PROSITE" id="PS51192"/>
    </source>
</evidence>
<feature type="region of interest" description="Disordered" evidence="4">
    <location>
        <begin position="868"/>
        <end position="902"/>
    </location>
</feature>
<dbReference type="EMBL" id="QWIJ01001497">
    <property type="protein sequence ID" value="RMX74571.1"/>
    <property type="molecule type" value="Genomic_DNA"/>
</dbReference>
<evidence type="ECO:0000313" key="8">
    <source>
        <dbReference type="Proteomes" id="UP000281245"/>
    </source>
</evidence>
<comment type="caution">
    <text evidence="7">The sequence shown here is derived from an EMBL/GenBank/DDBJ whole genome shotgun (WGS) entry which is preliminary data.</text>
</comment>
<dbReference type="GO" id="GO:0008094">
    <property type="term" value="F:ATP-dependent activity, acting on DNA"/>
    <property type="evidence" value="ECO:0007669"/>
    <property type="project" value="TreeGrafter"/>
</dbReference>
<dbReference type="OrthoDB" id="448448at2759"/>
<dbReference type="GO" id="GO:0006281">
    <property type="term" value="P:DNA repair"/>
    <property type="evidence" value="ECO:0007669"/>
    <property type="project" value="TreeGrafter"/>
</dbReference>
<dbReference type="InterPro" id="IPR014001">
    <property type="entry name" value="Helicase_ATP-bd"/>
</dbReference>
<accession>A0A3M6W865</accession>
<evidence type="ECO:0000256" key="1">
    <source>
        <dbReference type="ARBA" id="ARBA00022741"/>
    </source>
</evidence>
<keyword evidence="2" id="KW-0378">Hydrolase</keyword>
<evidence type="ECO:0000313" key="7">
    <source>
        <dbReference type="EMBL" id="RMX74571.1"/>
    </source>
</evidence>
<name>A0A3M6W865_HORWE</name>
<evidence type="ECO:0008006" key="9">
    <source>
        <dbReference type="Google" id="ProtNLM"/>
    </source>
</evidence>
<dbReference type="GO" id="GO:0005634">
    <property type="term" value="C:nucleus"/>
    <property type="evidence" value="ECO:0007669"/>
    <property type="project" value="TreeGrafter"/>
</dbReference>
<feature type="compositionally biased region" description="Basic and acidic residues" evidence="4">
    <location>
        <begin position="42"/>
        <end position="54"/>
    </location>
</feature>
<dbReference type="GO" id="GO:0016787">
    <property type="term" value="F:hydrolase activity"/>
    <property type="evidence" value="ECO:0007669"/>
    <property type="project" value="UniProtKB-KW"/>
</dbReference>
<dbReference type="InterPro" id="IPR027417">
    <property type="entry name" value="P-loop_NTPase"/>
</dbReference>
<dbReference type="Pfam" id="PF00271">
    <property type="entry name" value="Helicase_C"/>
    <property type="match status" value="1"/>
</dbReference>